<dbReference type="Proteomes" id="UP001497525">
    <property type="component" value="Unassembled WGS sequence"/>
</dbReference>
<feature type="compositionally biased region" description="Polar residues" evidence="1">
    <location>
        <begin position="346"/>
        <end position="358"/>
    </location>
</feature>
<sequence>MYSPVFAFTSVFSLCLGDNLSIYGLKFLAEPVITMDTHSSSTSIYLEVPDGCEEALPLLDLTLPHFSKTMKRIMKKIEKGEMNIEKPLLSVDQSGQLVPTDFTLVTACGFRMSDMFFIRLANSEGRNEINQLPFVRLSIRKNSDPHVTDQKPAEDFKDSRFLDTSLLQTPLETFKEQLDRLGTFISSLPKTPTPRKPRKKNENTAANQTPAAVDDVKKSVSAAHRNSLGTSNPSVRRPGQKITGILNKKFTRHVDKTISHVLACVESGNDSHFPNYFRFTEEDVRSKFGPPLPPSTPESVHPHSSASSEGDAFEDSFSIESPGLLDSTIPNKRMRTDSPEKKNSALYKTSGNSTPLDISSSSTSKKSKQKQRSPVTWHSSQWVDSSFY</sequence>
<reference evidence="2" key="1">
    <citation type="submission" date="2024-06" db="EMBL/GenBank/DDBJ databases">
        <authorList>
            <person name="Liu X."/>
            <person name="Lenzi L."/>
            <person name="Haldenby T S."/>
            <person name="Uol C."/>
        </authorList>
    </citation>
    <scope>NUCLEOTIDE SEQUENCE</scope>
</reference>
<feature type="region of interest" description="Disordered" evidence="1">
    <location>
        <begin position="285"/>
        <end position="388"/>
    </location>
</feature>
<feature type="compositionally biased region" description="Polar residues" evidence="1">
    <location>
        <begin position="374"/>
        <end position="388"/>
    </location>
</feature>
<feature type="region of interest" description="Disordered" evidence="1">
    <location>
        <begin position="185"/>
        <end position="239"/>
    </location>
</feature>
<organism evidence="2 3">
    <name type="scientific">Calicophoron daubneyi</name>
    <name type="common">Rumen fluke</name>
    <name type="synonym">Paramphistomum daubneyi</name>
    <dbReference type="NCBI Taxonomy" id="300641"/>
    <lineage>
        <taxon>Eukaryota</taxon>
        <taxon>Metazoa</taxon>
        <taxon>Spiralia</taxon>
        <taxon>Lophotrochozoa</taxon>
        <taxon>Platyhelminthes</taxon>
        <taxon>Trematoda</taxon>
        <taxon>Digenea</taxon>
        <taxon>Plagiorchiida</taxon>
        <taxon>Pronocephalata</taxon>
        <taxon>Paramphistomoidea</taxon>
        <taxon>Paramphistomidae</taxon>
        <taxon>Calicophoron</taxon>
    </lineage>
</organism>
<name>A0AAV2T2D7_CALDB</name>
<evidence type="ECO:0000313" key="2">
    <source>
        <dbReference type="EMBL" id="CAL5130466.1"/>
    </source>
</evidence>
<protein>
    <submittedName>
        <fullName evidence="2">Uncharacterized protein</fullName>
    </submittedName>
</protein>
<evidence type="ECO:0000256" key="1">
    <source>
        <dbReference type="SAM" id="MobiDB-lite"/>
    </source>
</evidence>
<gene>
    <name evidence="2" type="ORF">CDAUBV1_LOCUS2537</name>
</gene>
<dbReference type="AlphaFoldDB" id="A0AAV2T2D7"/>
<comment type="caution">
    <text evidence="2">The sequence shown here is derived from an EMBL/GenBank/DDBJ whole genome shotgun (WGS) entry which is preliminary data.</text>
</comment>
<proteinExistence type="predicted"/>
<evidence type="ECO:0000313" key="3">
    <source>
        <dbReference type="Proteomes" id="UP001497525"/>
    </source>
</evidence>
<accession>A0AAV2T2D7</accession>
<dbReference type="EMBL" id="CAXLJL010000067">
    <property type="protein sequence ID" value="CAL5130466.1"/>
    <property type="molecule type" value="Genomic_DNA"/>
</dbReference>
<feature type="compositionally biased region" description="Basic and acidic residues" evidence="1">
    <location>
        <begin position="334"/>
        <end position="343"/>
    </location>
</feature>